<accession>A0A1H5ZWB0</accession>
<name>A0A1H5ZWB0_9HYPH</name>
<evidence type="ECO:0000313" key="1">
    <source>
        <dbReference type="EMBL" id="SEG40065.1"/>
    </source>
</evidence>
<keyword evidence="2" id="KW-1185">Reference proteome</keyword>
<organism evidence="1 2">
    <name type="scientific">Bosea lathyri</name>
    <dbReference type="NCBI Taxonomy" id="1036778"/>
    <lineage>
        <taxon>Bacteria</taxon>
        <taxon>Pseudomonadati</taxon>
        <taxon>Pseudomonadota</taxon>
        <taxon>Alphaproteobacteria</taxon>
        <taxon>Hyphomicrobiales</taxon>
        <taxon>Boseaceae</taxon>
        <taxon>Bosea</taxon>
    </lineage>
</organism>
<proteinExistence type="predicted"/>
<dbReference type="EMBL" id="FNUY01000005">
    <property type="protein sequence ID" value="SEG40065.1"/>
    <property type="molecule type" value="Genomic_DNA"/>
</dbReference>
<evidence type="ECO:0000313" key="2">
    <source>
        <dbReference type="Proteomes" id="UP000236743"/>
    </source>
</evidence>
<dbReference type="AlphaFoldDB" id="A0A1H5ZWB0"/>
<protein>
    <submittedName>
        <fullName evidence="1">Uncharacterized protein</fullName>
    </submittedName>
</protein>
<sequence length="102" mass="11625">MTRRNNPMLSIAAIAVLAGVTLLGWIYMAMPSHAQVYARCPGLRSQPDVTELPMDAYCRCWADETHGFGKYLYRLFLSTERQEDWDDAYRITCQTRAFKGAA</sequence>
<gene>
    <name evidence="1" type="ORF">SAMN04488115_10533</name>
</gene>
<dbReference type="Proteomes" id="UP000236743">
    <property type="component" value="Unassembled WGS sequence"/>
</dbReference>
<reference evidence="1 2" key="1">
    <citation type="submission" date="2016-10" db="EMBL/GenBank/DDBJ databases">
        <authorList>
            <person name="de Groot N.N."/>
        </authorList>
    </citation>
    <scope>NUCLEOTIDE SEQUENCE [LARGE SCALE GENOMIC DNA]</scope>
    <source>
        <strain evidence="1 2">DSM 26656</strain>
    </source>
</reference>